<dbReference type="Proteomes" id="UP001652582">
    <property type="component" value="Chromosome 18"/>
</dbReference>
<dbReference type="InterPro" id="IPR000237">
    <property type="entry name" value="GRIP_dom"/>
</dbReference>
<reference evidence="8" key="1">
    <citation type="submission" date="2025-08" db="UniProtKB">
        <authorList>
            <consortium name="RefSeq"/>
        </authorList>
    </citation>
    <scope>IDENTIFICATION</scope>
</reference>
<keyword evidence="8" id="KW-0675">Receptor</keyword>
<evidence type="ECO:0000256" key="3">
    <source>
        <dbReference type="ARBA" id="ARBA00023054"/>
    </source>
</evidence>
<feature type="coiled-coil region" evidence="4">
    <location>
        <begin position="403"/>
        <end position="664"/>
    </location>
</feature>
<dbReference type="RefSeq" id="XP_052742859.1">
    <property type="nucleotide sequence ID" value="XM_052886899.1"/>
</dbReference>
<keyword evidence="2" id="KW-0333">Golgi apparatus</keyword>
<feature type="coiled-coil region" evidence="4">
    <location>
        <begin position="700"/>
        <end position="1179"/>
    </location>
</feature>
<feature type="coiled-coil region" evidence="4">
    <location>
        <begin position="106"/>
        <end position="269"/>
    </location>
</feature>
<evidence type="ECO:0000259" key="6">
    <source>
        <dbReference type="PROSITE" id="PS50913"/>
    </source>
</evidence>
<feature type="region of interest" description="Disordered" evidence="5">
    <location>
        <begin position="1429"/>
        <end position="1469"/>
    </location>
</feature>
<name>A0ABM3LUW1_BICAN</name>
<feature type="compositionally biased region" description="Basic and acidic residues" evidence="5">
    <location>
        <begin position="76"/>
        <end position="87"/>
    </location>
</feature>
<dbReference type="SUPFAM" id="SSF57997">
    <property type="entry name" value="Tropomyosin"/>
    <property type="match status" value="1"/>
</dbReference>
<evidence type="ECO:0000313" key="8">
    <source>
        <dbReference type="RefSeq" id="XP_052742859.1"/>
    </source>
</evidence>
<keyword evidence="3 4" id="KW-0175">Coiled coil</keyword>
<accession>A0ABM3LUW1</accession>
<dbReference type="Gene3D" id="1.10.287.1490">
    <property type="match status" value="2"/>
</dbReference>
<dbReference type="Pfam" id="PF10375">
    <property type="entry name" value="GRAB"/>
    <property type="match status" value="1"/>
</dbReference>
<evidence type="ECO:0000256" key="5">
    <source>
        <dbReference type="SAM" id="MobiDB-lite"/>
    </source>
</evidence>
<feature type="domain" description="GRIP" evidence="6">
    <location>
        <begin position="1352"/>
        <end position="1404"/>
    </location>
</feature>
<keyword evidence="7" id="KW-1185">Reference proteome</keyword>
<dbReference type="InterPro" id="IPR019459">
    <property type="entry name" value="GRAB"/>
</dbReference>
<evidence type="ECO:0000256" key="4">
    <source>
        <dbReference type="SAM" id="Coils"/>
    </source>
</evidence>
<sequence>MSWLNLNQSLNSLKGQITNFATEVLSEGVSPDNEAGSSGELSSVKELEEKCSNQESEIAALKKLNDELQATLQSERLSRKNGLKEEESSWYWDPPSQASRSDHEIEKQYKLQIQALQSELSSLKDRNLPDDVNNEEVIRLLQENQNLTSSLEDLDNQHQIAMERLLTLKKELQKNFEVLKQEHQELKNSNDEYTDEIKVLLRKISEKDQEIESLKTAHPDYDTLFHKYQNLERIHSLLRENAEKFQEENQELHEEVFKLQEKVTKLEHDAEVANKLNEPSHMVPMDKYENILKELNDLKHRRVSNSVHLDEVNIDDNAKSVIETLKRDIDDLKLKLSQRDREYNETIEIKFIKPDKIMQLYNRYVNFDLPVDYVGEIPTETENVIMQKLEGVFKTLNSFKIDIDALENKLSEKKLCINNLQSQIEDVTTENEYLTSDIQHLESELEEMKKNNDFLLSEIAALKNTSKLEPIIETHEDNLAKLETELADCNRINKTFESEIKRIENELKDVQNEKKILQECLNDMKNKYTSMLNELKMCKAQTQAVQELENNANVTHSVKLQEAIDKIDNLQKRLHSANSKNEQLSIDIHILENDKVLLAKQIEDLKQEKQSMCDAHKELEYTNNTLNSSINDLKNKLDESINHKQDLDNKIKQLEHEIKAKKRSPHIDSENTPLNEDTITTESEAIVENASSVTMTVNMRDSLLQEKSILEEKFKSLTNDFVKLQSQQQELINETNLLKEKILIEAHEKSELQKIINDLKVKADQYDATNNTLLILKDENKYLLDKKLQLEVEISSTDNKIMELENEFEKFIADINDKDSIINDLNMTVNKNNLELESLNQNVTDLEKSVQIKSQEIRNLVITVEELTQKLNSVTISSNQSNEELSKLQVEKEELNQQIYILNDEIIHKNSEISKMNGIVTESEKSYTEIKSQLDSKDKEIKELKQSIVELTDKIKASENTTQPNDEYAKLLEEKQAIEKVSVELEKVLNIKEKELVDTQNKMVLLENTVKELKIVIDNATIEKNDIINLVNLKHNESIQYHNEIQRLNQVLLEQNNEFKKIIEEKDLLLKNNTNCTNCESLQLNLKEKDDILVALNKNVTEQEKLKTELLNASEAFKNLTKRCEDLETKLAMQLETVKKLTAENVQLSEQEQNSSRELERLRHHLVELEENYTQELMASEQKLCECQARLHQVEERAKQTSTVYTSNSIRANQEVETLRNQIKLLEKQREEVQAKLSEADDARSRSEAALTNLQVVLEQFQLDKERDIHSATEKIRNQMEEVKRQNDALRNEIARLNGKLEESVAGLKAATRLGDQVETKTAQINDLKEQVRALQASITAAEERYYSAISNQQDKVDKNLVKNLVVNYVLTANRNDLNRTQVLRILSTVLDFNQTECEKLGLVRSANAGDSLAAEFVKFLHNESRPRAPLPDMMGLQGGRTTPASSRKSSTIGPHPVFDVGHRRNPSTGSNNLLFQNMDSVETSSQVSIESDTRAIPINTLDTGVNQTRNNEGAILKHVLKDM</sequence>
<protein>
    <submittedName>
        <fullName evidence="8">Thyroid receptor-interacting protein 11 isoform X1</fullName>
    </submittedName>
</protein>
<comment type="subcellular location">
    <subcellularLocation>
        <location evidence="1">Golgi apparatus</location>
    </subcellularLocation>
</comment>
<dbReference type="PANTHER" id="PTHR18921:SF2">
    <property type="entry name" value="THYROID RECEPTOR-INTERACTING PROTEIN 11"/>
    <property type="match status" value="1"/>
</dbReference>
<dbReference type="GeneID" id="112055658"/>
<organism evidence="7 8">
    <name type="scientific">Bicyclus anynana</name>
    <name type="common">Squinting bush brown butterfly</name>
    <dbReference type="NCBI Taxonomy" id="110368"/>
    <lineage>
        <taxon>Eukaryota</taxon>
        <taxon>Metazoa</taxon>
        <taxon>Ecdysozoa</taxon>
        <taxon>Arthropoda</taxon>
        <taxon>Hexapoda</taxon>
        <taxon>Insecta</taxon>
        <taxon>Pterygota</taxon>
        <taxon>Neoptera</taxon>
        <taxon>Endopterygota</taxon>
        <taxon>Lepidoptera</taxon>
        <taxon>Glossata</taxon>
        <taxon>Ditrysia</taxon>
        <taxon>Papilionoidea</taxon>
        <taxon>Nymphalidae</taxon>
        <taxon>Satyrinae</taxon>
        <taxon>Satyrini</taxon>
        <taxon>Mycalesina</taxon>
        <taxon>Bicyclus</taxon>
    </lineage>
</organism>
<dbReference type="PANTHER" id="PTHR18921">
    <property type="entry name" value="MYOSIN HEAVY CHAIN - RELATED"/>
    <property type="match status" value="1"/>
</dbReference>
<evidence type="ECO:0000256" key="2">
    <source>
        <dbReference type="ARBA" id="ARBA00023034"/>
    </source>
</evidence>
<feature type="region of interest" description="Disordered" evidence="5">
    <location>
        <begin position="28"/>
        <end position="48"/>
    </location>
</feature>
<feature type="coiled-coil region" evidence="4">
    <location>
        <begin position="315"/>
        <end position="342"/>
    </location>
</feature>
<feature type="coiled-coil region" evidence="4">
    <location>
        <begin position="1209"/>
        <end position="1345"/>
    </location>
</feature>
<feature type="compositionally biased region" description="Polar residues" evidence="5">
    <location>
        <begin position="1440"/>
        <end position="1453"/>
    </location>
</feature>
<evidence type="ECO:0000256" key="1">
    <source>
        <dbReference type="ARBA" id="ARBA00004555"/>
    </source>
</evidence>
<proteinExistence type="predicted"/>
<feature type="region of interest" description="Disordered" evidence="5">
    <location>
        <begin position="76"/>
        <end position="105"/>
    </location>
</feature>
<dbReference type="PROSITE" id="PS50913">
    <property type="entry name" value="GRIP"/>
    <property type="match status" value="1"/>
</dbReference>
<evidence type="ECO:0000313" key="7">
    <source>
        <dbReference type="Proteomes" id="UP001652582"/>
    </source>
</evidence>
<gene>
    <name evidence="8" type="primary">LOC112055658</name>
</gene>